<reference evidence="2 3" key="1">
    <citation type="submission" date="2017-09" db="EMBL/GenBank/DDBJ databases">
        <title>Evaluation of Pacific Biosciences Sequencing Technology to Finishing C. thermocellum Genome Sequences.</title>
        <authorList>
            <person name="Brown S."/>
        </authorList>
    </citation>
    <scope>NUCLEOTIDE SEQUENCE [LARGE SCALE GENOMIC DNA]</scope>
    <source>
        <strain evidence="2 3">AD2</strain>
    </source>
</reference>
<dbReference type="InterPro" id="IPR006141">
    <property type="entry name" value="Intein_N"/>
</dbReference>
<dbReference type="Gene3D" id="2.170.16.10">
    <property type="entry name" value="Hedgehog/Intein (Hint) domain"/>
    <property type="match status" value="1"/>
</dbReference>
<dbReference type="PROSITE" id="PS50817">
    <property type="entry name" value="INTEIN_N_TER"/>
    <property type="match status" value="1"/>
</dbReference>
<gene>
    <name evidence="2" type="ORF">M972_112813</name>
</gene>
<dbReference type="InterPro" id="IPR036844">
    <property type="entry name" value="Hint_dom_sf"/>
</dbReference>
<dbReference type="InterPro" id="IPR003587">
    <property type="entry name" value="Hint_dom_N"/>
</dbReference>
<dbReference type="Proteomes" id="UP000223596">
    <property type="component" value="Unassembled WGS sequence"/>
</dbReference>
<dbReference type="SMART" id="SM00306">
    <property type="entry name" value="HintN"/>
    <property type="match status" value="1"/>
</dbReference>
<dbReference type="CDD" id="cd20695">
    <property type="entry name" value="CdiA-CT_5T87E_Ct"/>
    <property type="match status" value="1"/>
</dbReference>
<evidence type="ECO:0000313" key="2">
    <source>
        <dbReference type="EMBL" id="PFH03994.1"/>
    </source>
</evidence>
<comment type="caution">
    <text evidence="2">The sequence shown here is derived from an EMBL/GenBank/DDBJ whole genome shotgun (WGS) entry which is preliminary data.</text>
</comment>
<dbReference type="GO" id="GO:0016539">
    <property type="term" value="P:intein-mediated protein splicing"/>
    <property type="evidence" value="ECO:0007669"/>
    <property type="project" value="InterPro"/>
</dbReference>
<dbReference type="EMBL" id="PDBW01000001">
    <property type="protein sequence ID" value="PFH03994.1"/>
    <property type="molecule type" value="Genomic_DNA"/>
</dbReference>
<protein>
    <submittedName>
        <fullName evidence="2">Intein/intein</fullName>
    </submittedName>
</protein>
<proteinExistence type="predicted"/>
<dbReference type="PROSITE" id="PS50818">
    <property type="entry name" value="INTEIN_C_TER"/>
    <property type="match status" value="1"/>
</dbReference>
<accession>A0AB36TJB1</accession>
<name>A0AB36TJB1_ACETH</name>
<feature type="domain" description="Hint" evidence="1">
    <location>
        <begin position="1"/>
        <end position="95"/>
    </location>
</feature>
<dbReference type="CDD" id="cd00081">
    <property type="entry name" value="Hint"/>
    <property type="match status" value="1"/>
</dbReference>
<evidence type="ECO:0000313" key="3">
    <source>
        <dbReference type="Proteomes" id="UP000223596"/>
    </source>
</evidence>
<organism evidence="2 3">
    <name type="scientific">Acetivibrio thermocellus AD2</name>
    <dbReference type="NCBI Taxonomy" id="1138384"/>
    <lineage>
        <taxon>Bacteria</taxon>
        <taxon>Bacillati</taxon>
        <taxon>Bacillota</taxon>
        <taxon>Clostridia</taxon>
        <taxon>Eubacteriales</taxon>
        <taxon>Oscillospiraceae</taxon>
        <taxon>Acetivibrio</taxon>
    </lineage>
</organism>
<dbReference type="AlphaFoldDB" id="A0AB36TJB1"/>
<dbReference type="InterPro" id="IPR030934">
    <property type="entry name" value="Intein_C"/>
</dbReference>
<dbReference type="Pfam" id="PF07591">
    <property type="entry name" value="PT-HINT"/>
    <property type="match status" value="1"/>
</dbReference>
<evidence type="ECO:0000259" key="1">
    <source>
        <dbReference type="SMART" id="SM00306"/>
    </source>
</evidence>
<sequence length="268" mass="29991">MKCFVAGTMILTTTGLVAIENIKAGDKVIATNPETFEVAEKTVLETYVRETTELLHLTIGGEVIKTTFDHPFYVKDVGFVEAKQLHVGDKLLDSKGNVLVVEDKKIKITDKPIKVYNFQVADFHTYHVGNNGVLVHNVKYTYKNGIYNDADYHGKNHTKHLGGSKHKSHRPQDGQFALDNSIEIVEGNTSRRVGIDINGDFVVLDETSPGVYHGHVRTWSQVDPNFQPLTEPMKKSLEKAGYVRRIGSKKAKLTDMVLDIIRKVSESK</sequence>
<dbReference type="SUPFAM" id="SSF51294">
    <property type="entry name" value="Hedgehog/intein (Hint) domain"/>
    <property type="match status" value="1"/>
</dbReference>